<dbReference type="SUPFAM" id="SSF143880">
    <property type="entry name" value="NE0471 N-terminal domain-like"/>
    <property type="match status" value="1"/>
</dbReference>
<dbReference type="InterPro" id="IPR036782">
    <property type="entry name" value="NE0471-like_N"/>
</dbReference>
<dbReference type="Proteomes" id="UP000651010">
    <property type="component" value="Unassembled WGS sequence"/>
</dbReference>
<organism evidence="1 2">
    <name type="scientific">Dyella acidiphila</name>
    <dbReference type="NCBI Taxonomy" id="2775866"/>
    <lineage>
        <taxon>Bacteria</taxon>
        <taxon>Pseudomonadati</taxon>
        <taxon>Pseudomonadota</taxon>
        <taxon>Gammaproteobacteria</taxon>
        <taxon>Lysobacterales</taxon>
        <taxon>Rhodanobacteraceae</taxon>
        <taxon>Dyella</taxon>
    </lineage>
</organism>
<name>A0ABR9G9C8_9GAMM</name>
<keyword evidence="2" id="KW-1185">Reference proteome</keyword>
<dbReference type="RefSeq" id="WP_192555490.1">
    <property type="nucleotide sequence ID" value="NZ_JACZZA010000004.1"/>
</dbReference>
<accession>A0ABR9G9C8</accession>
<gene>
    <name evidence="1" type="ORF">IGX34_09620</name>
</gene>
<evidence type="ECO:0000313" key="2">
    <source>
        <dbReference type="Proteomes" id="UP000651010"/>
    </source>
</evidence>
<reference evidence="1 2" key="1">
    <citation type="submission" date="2020-09" db="EMBL/GenBank/DDBJ databases">
        <title>Dyella sp. 7MK23 isolated from forest soil.</title>
        <authorList>
            <person name="Fu J."/>
        </authorList>
    </citation>
    <scope>NUCLEOTIDE SEQUENCE [LARGE SCALE GENOMIC DNA]</scope>
    <source>
        <strain evidence="1 2">7MK23</strain>
    </source>
</reference>
<dbReference type="Gene3D" id="3.30.2020.10">
    <property type="entry name" value="NE0471-like N-terminal domain"/>
    <property type="match status" value="1"/>
</dbReference>
<proteinExistence type="predicted"/>
<dbReference type="Pfam" id="PF10387">
    <property type="entry name" value="DUF2442"/>
    <property type="match status" value="1"/>
</dbReference>
<dbReference type="InterPro" id="IPR018841">
    <property type="entry name" value="DUF2442"/>
</dbReference>
<evidence type="ECO:0000313" key="1">
    <source>
        <dbReference type="EMBL" id="MBE1160646.1"/>
    </source>
</evidence>
<sequence>MCSTQVSTSDRAAGLNAAPPWRVLQVQPMPGCRLSVQFQDGTSGEVDMSALVQGDRAGIFAVLRDVAVFNAVHVEFGAVAWPGDVDLAPDALHAAIKMNGQCVLSPDGLFG</sequence>
<protein>
    <submittedName>
        <fullName evidence="1">DUF2442 domain-containing protein</fullName>
    </submittedName>
</protein>
<dbReference type="EMBL" id="JACZZA010000004">
    <property type="protein sequence ID" value="MBE1160646.1"/>
    <property type="molecule type" value="Genomic_DNA"/>
</dbReference>
<comment type="caution">
    <text evidence="1">The sequence shown here is derived from an EMBL/GenBank/DDBJ whole genome shotgun (WGS) entry which is preliminary data.</text>
</comment>